<dbReference type="Gene3D" id="3.60.15.10">
    <property type="entry name" value="Ribonuclease Z/Hydroxyacylglutathione hydrolase-like"/>
    <property type="match status" value="1"/>
</dbReference>
<name>A0ABW4S2R2_9RHOB</name>
<dbReference type="Pfam" id="PF00753">
    <property type="entry name" value="Lactamase_B"/>
    <property type="match status" value="1"/>
</dbReference>
<dbReference type="Proteomes" id="UP001597353">
    <property type="component" value="Unassembled WGS sequence"/>
</dbReference>
<proteinExistence type="inferred from homology"/>
<comment type="caution">
    <text evidence="7">The sequence shown here is derived from an EMBL/GenBank/DDBJ whole genome shotgun (WGS) entry which is preliminary data.</text>
</comment>
<accession>A0ABW4S2R2</accession>
<feature type="chain" id="PRO_5045851400" evidence="5">
    <location>
        <begin position="27"/>
        <end position="315"/>
    </location>
</feature>
<keyword evidence="5" id="KW-0732">Signal</keyword>
<evidence type="ECO:0000313" key="7">
    <source>
        <dbReference type="EMBL" id="MFD1911388.1"/>
    </source>
</evidence>
<keyword evidence="2" id="KW-0479">Metal-binding</keyword>
<evidence type="ECO:0000256" key="1">
    <source>
        <dbReference type="ARBA" id="ARBA00007749"/>
    </source>
</evidence>
<dbReference type="PROSITE" id="PS51318">
    <property type="entry name" value="TAT"/>
    <property type="match status" value="1"/>
</dbReference>
<feature type="signal peptide" evidence="5">
    <location>
        <begin position="1"/>
        <end position="26"/>
    </location>
</feature>
<dbReference type="SUPFAM" id="SSF56281">
    <property type="entry name" value="Metallo-hydrolase/oxidoreductase"/>
    <property type="match status" value="1"/>
</dbReference>
<evidence type="ECO:0000313" key="8">
    <source>
        <dbReference type="Proteomes" id="UP001597353"/>
    </source>
</evidence>
<dbReference type="InterPro" id="IPR051013">
    <property type="entry name" value="MBL_superfamily_lactonases"/>
</dbReference>
<gene>
    <name evidence="7" type="ORF">ACFSGJ_04075</name>
</gene>
<evidence type="ECO:0000256" key="3">
    <source>
        <dbReference type="ARBA" id="ARBA00022801"/>
    </source>
</evidence>
<evidence type="ECO:0000259" key="6">
    <source>
        <dbReference type="SMART" id="SM00849"/>
    </source>
</evidence>
<feature type="domain" description="Metallo-beta-lactamase" evidence="6">
    <location>
        <begin position="100"/>
        <end position="285"/>
    </location>
</feature>
<dbReference type="PANTHER" id="PTHR42978:SF6">
    <property type="entry name" value="QUORUM-QUENCHING LACTONASE YTNP-RELATED"/>
    <property type="match status" value="1"/>
</dbReference>
<dbReference type="EMBL" id="JBHUGH010000003">
    <property type="protein sequence ID" value="MFD1911388.1"/>
    <property type="molecule type" value="Genomic_DNA"/>
</dbReference>
<dbReference type="InterPro" id="IPR006311">
    <property type="entry name" value="TAT_signal"/>
</dbReference>
<evidence type="ECO:0000256" key="5">
    <source>
        <dbReference type="SAM" id="SignalP"/>
    </source>
</evidence>
<keyword evidence="4" id="KW-0862">Zinc</keyword>
<keyword evidence="8" id="KW-1185">Reference proteome</keyword>
<reference evidence="8" key="1">
    <citation type="journal article" date="2019" name="Int. J. Syst. Evol. Microbiol.">
        <title>The Global Catalogue of Microorganisms (GCM) 10K type strain sequencing project: providing services to taxonomists for standard genome sequencing and annotation.</title>
        <authorList>
            <consortium name="The Broad Institute Genomics Platform"/>
            <consortium name="The Broad Institute Genome Sequencing Center for Infectious Disease"/>
            <person name="Wu L."/>
            <person name="Ma J."/>
        </authorList>
    </citation>
    <scope>NUCLEOTIDE SEQUENCE [LARGE SCALE GENOMIC DNA]</scope>
    <source>
        <strain evidence="8">CGMCC 4.7242</strain>
    </source>
</reference>
<dbReference type="PANTHER" id="PTHR42978">
    <property type="entry name" value="QUORUM-QUENCHING LACTONASE YTNP-RELATED-RELATED"/>
    <property type="match status" value="1"/>
</dbReference>
<organism evidence="7 8">
    <name type="scientific">Halodurantibacterium flavum</name>
    <dbReference type="NCBI Taxonomy" id="1382802"/>
    <lineage>
        <taxon>Bacteria</taxon>
        <taxon>Pseudomonadati</taxon>
        <taxon>Pseudomonadota</taxon>
        <taxon>Alphaproteobacteria</taxon>
        <taxon>Rhodobacterales</taxon>
        <taxon>Paracoccaceae</taxon>
        <taxon>Halodurantibacterium</taxon>
    </lineage>
</organism>
<dbReference type="CDD" id="cd07720">
    <property type="entry name" value="OPHC2-like_MBL-fold"/>
    <property type="match status" value="1"/>
</dbReference>
<dbReference type="InterPro" id="IPR036866">
    <property type="entry name" value="RibonucZ/Hydroxyglut_hydro"/>
</dbReference>
<evidence type="ECO:0000256" key="4">
    <source>
        <dbReference type="ARBA" id="ARBA00022833"/>
    </source>
</evidence>
<dbReference type="RefSeq" id="WP_390259719.1">
    <property type="nucleotide sequence ID" value="NZ_JBHUGH010000003.1"/>
</dbReference>
<keyword evidence="3" id="KW-0378">Hydrolase</keyword>
<protein>
    <submittedName>
        <fullName evidence="7">MBL fold metallo-hydrolase</fullName>
    </submittedName>
</protein>
<sequence length="315" mass="33861">MPQSTPFLSRRHALFAGAAVPLAAAAASLPHAARAGAAMTGPAFPRYHRTRLGGFEVTTLLAGSRPLDEPQSTFGMNVSPEEFAEVSEANFIPSDRSLNFFTPTLVNTGAELVLFDTGLDADGILSAIEAAGHRAAEVDVVVLTHMHGDHIGGLMQAGSPTFENARYVTGAVEHNHWASAGNEGFENNVRPLEEQMTFLSGGEDVVSGITAIETFGHSPGHMAYMLESEGEQLVLIADTANHYVWSLAHPDWEVRFDMDKAAAAATRREILGMIAADRIPFVGYHMPFPARGFVEARDDGFRYVPATYQGMFGEG</sequence>
<dbReference type="SMART" id="SM00849">
    <property type="entry name" value="Lactamase_B"/>
    <property type="match status" value="1"/>
</dbReference>
<dbReference type="InterPro" id="IPR001279">
    <property type="entry name" value="Metallo-B-lactamas"/>
</dbReference>
<evidence type="ECO:0000256" key="2">
    <source>
        <dbReference type="ARBA" id="ARBA00022723"/>
    </source>
</evidence>
<comment type="similarity">
    <text evidence="1">Belongs to the metallo-beta-lactamase superfamily.</text>
</comment>